<dbReference type="Proteomes" id="UP001652625">
    <property type="component" value="Chromosome 03"/>
</dbReference>
<dbReference type="GeneID" id="100204248"/>
<comment type="subcellular location">
    <subcellularLocation>
        <location evidence="1">Secreted</location>
    </subcellularLocation>
</comment>
<feature type="chain" id="PRO_5045194812" evidence="3">
    <location>
        <begin position="21"/>
        <end position="172"/>
    </location>
</feature>
<protein>
    <submittedName>
        <fullName evidence="5">Group XIIA secretory phospholipase A2 isoform X2</fullName>
    </submittedName>
</protein>
<gene>
    <name evidence="5" type="primary">LOC100204248</name>
</gene>
<keyword evidence="4" id="KW-1185">Reference proteome</keyword>
<name>A0ABM4BHL9_HYDVU</name>
<dbReference type="InterPro" id="IPR033113">
    <property type="entry name" value="PLA2_histidine"/>
</dbReference>
<sequence>MVFHKVSLVISLLYLPTVILDNSDFKLGDLAQIFAALSGQSTCEFKCPGGVVPNANLSHVASSNGCGVPGLNLDVSKYPGFTSCCNKHDECYDTCNEKRDKCDKVFKECLSTSCKQQTKGEKFKECNGVADMFYGGTAGLGCAFFIEAQRNACLCNGKTLSKSEVKLLQDEL</sequence>
<keyword evidence="2" id="KW-0964">Secreted</keyword>
<evidence type="ECO:0000313" key="5">
    <source>
        <dbReference type="RefSeq" id="XP_065648509.1"/>
    </source>
</evidence>
<feature type="signal peptide" evidence="3">
    <location>
        <begin position="1"/>
        <end position="20"/>
    </location>
</feature>
<evidence type="ECO:0000256" key="1">
    <source>
        <dbReference type="ARBA" id="ARBA00004613"/>
    </source>
</evidence>
<reference evidence="5" key="1">
    <citation type="submission" date="2025-08" db="UniProtKB">
        <authorList>
            <consortium name="RefSeq"/>
        </authorList>
    </citation>
    <scope>IDENTIFICATION</scope>
</reference>
<evidence type="ECO:0000256" key="2">
    <source>
        <dbReference type="ARBA" id="ARBA00022525"/>
    </source>
</evidence>
<accession>A0ABM4BHL9</accession>
<keyword evidence="3" id="KW-0732">Signal</keyword>
<dbReference type="Pfam" id="PF06951">
    <property type="entry name" value="PLA2G12"/>
    <property type="match status" value="1"/>
</dbReference>
<organism evidence="4 5">
    <name type="scientific">Hydra vulgaris</name>
    <name type="common">Hydra</name>
    <name type="synonym">Hydra attenuata</name>
    <dbReference type="NCBI Taxonomy" id="6087"/>
    <lineage>
        <taxon>Eukaryota</taxon>
        <taxon>Metazoa</taxon>
        <taxon>Cnidaria</taxon>
        <taxon>Hydrozoa</taxon>
        <taxon>Hydroidolina</taxon>
        <taxon>Anthoathecata</taxon>
        <taxon>Aplanulata</taxon>
        <taxon>Hydridae</taxon>
        <taxon>Hydra</taxon>
    </lineage>
</organism>
<dbReference type="PANTHER" id="PTHR12824:SF8">
    <property type="entry name" value="GXIVSPLA2, ISOFORM A"/>
    <property type="match status" value="1"/>
</dbReference>
<dbReference type="Gene3D" id="1.20.90.10">
    <property type="entry name" value="Phospholipase A2 domain"/>
    <property type="match status" value="1"/>
</dbReference>
<dbReference type="InterPro" id="IPR010711">
    <property type="entry name" value="PLA2G12"/>
</dbReference>
<proteinExistence type="predicted"/>
<evidence type="ECO:0000256" key="3">
    <source>
        <dbReference type="SAM" id="SignalP"/>
    </source>
</evidence>
<dbReference type="SUPFAM" id="SSF48619">
    <property type="entry name" value="Phospholipase A2, PLA2"/>
    <property type="match status" value="1"/>
</dbReference>
<dbReference type="RefSeq" id="XP_065648509.1">
    <property type="nucleotide sequence ID" value="XM_065792437.1"/>
</dbReference>
<evidence type="ECO:0000313" key="4">
    <source>
        <dbReference type="Proteomes" id="UP001652625"/>
    </source>
</evidence>
<dbReference type="InterPro" id="IPR036444">
    <property type="entry name" value="PLipase_A2_dom_sf"/>
</dbReference>
<dbReference type="PANTHER" id="PTHR12824">
    <property type="entry name" value="GROUP XII SECRETORY PHOSPHOLIPASE A2 FAMILY MEMBER"/>
    <property type="match status" value="1"/>
</dbReference>
<dbReference type="PROSITE" id="PS00118">
    <property type="entry name" value="PA2_HIS"/>
    <property type="match status" value="1"/>
</dbReference>